<protein>
    <submittedName>
        <fullName evidence="1">DNA ligase D</fullName>
    </submittedName>
</protein>
<gene>
    <name evidence="1" type="primary">ligD</name>
    <name evidence="1" type="ORF">FRZ06_10545</name>
</gene>
<organism evidence="1 2">
    <name type="scientific">Anoxybacterium hadale</name>
    <dbReference type="NCBI Taxonomy" id="3408580"/>
    <lineage>
        <taxon>Bacteria</taxon>
        <taxon>Bacillati</taxon>
        <taxon>Bacillota</taxon>
        <taxon>Clostridia</taxon>
        <taxon>Peptostreptococcales</taxon>
        <taxon>Anaerovoracaceae</taxon>
        <taxon>Anoxybacterium</taxon>
    </lineage>
</organism>
<keyword evidence="1" id="KW-0436">Ligase</keyword>
<sequence>MTIKLGEYNEKRNFSVTEEPHGSAEEPRRSVEESHSRLKETEGPLRFVVQHHAASRDHYDLRLEWDGALLSWAVPKVPSYNTRDRRLAVQVEDHPLEYRNFEGTIPKGEYGGGVVMIWDEGYWEPQPQMDVEEGLISGSLKFVLKGRRLKGKWALIRLKPKSGEDKKNWLLLKEKDEYAKSKDPSAKYNKWNKPVKTPTINEEDKTEADQETDNELSEFTTSIRTGRTMEEIAEGVNEKITRNPFDHAAVQLAKLSSAIPESPDWIFEMKYDGYRIVAYLEGSNVRLMTRNENDYTNRFREIADVLADWAAGRAMVLDGEMVITDASGKTDFQALQSYMKNPKGQRLTYIVFDLLALDGEDLRSRPLFERKELLKTLMEDAPGSLYYSQHVQGNGKQCFVAACQGSMEGIVGKRGDSIYSGTRNGDWIKLKCDKRQELIIGGYTLTDKKTSGVSALLLGYYEGNDLIFAGRAGTGFTERMRKELEGKFEGIKREDCPFRKEPGNRMPKAVDQRKNEQITWLEPELVAEIKFAEWTEENLLRQASFKGLREDKDPLDIRREVHSANQSEESEIEENEQTQDEIAKAEQQEGNYHMGGESKNENNLIIEGIKISSPDKVLFEEPTITKEAVVRYYASVSERMLPYVANRILSIVRCPKGVSQTCFFKKHPGSDHNAISIMPVINSRGEMEEYFYIEDAAGLIYEAQMGTLEFHTWGSRVDNMDRPDVMVFDLDPDEGMDLETVRQGVRDVKSILEELSLISFLKTSGGKGYHVVVPFKPSVDWDTFYDFSKQIAVVMETKWPDRYTSNVRKSSRKGKIFIDWIRNGRGATSIAPYSLRARNGAKVSMPIMWEELDRVAPDGIGMEEALERVRRGKDPWSDFFRIEQRLR</sequence>
<dbReference type="EMBL" id="CP042469">
    <property type="protein sequence ID" value="QOX63752.1"/>
    <property type="molecule type" value="Genomic_DNA"/>
</dbReference>
<evidence type="ECO:0000313" key="1">
    <source>
        <dbReference type="EMBL" id="QOX63752.1"/>
    </source>
</evidence>
<reference evidence="1" key="1">
    <citation type="submission" date="2019-08" db="EMBL/GenBank/DDBJ databases">
        <title>Genome sequence of Clostridiales bacterium MT110.</title>
        <authorList>
            <person name="Cao J."/>
        </authorList>
    </citation>
    <scope>NUCLEOTIDE SEQUENCE</scope>
    <source>
        <strain evidence="1">MT110</strain>
    </source>
</reference>
<evidence type="ECO:0000313" key="2">
    <source>
        <dbReference type="Proteomes" id="UP000594014"/>
    </source>
</evidence>
<accession>A0ACD1AB79</accession>
<proteinExistence type="predicted"/>
<name>A0ACD1AB79_9FIRM</name>
<keyword evidence="2" id="KW-1185">Reference proteome</keyword>
<dbReference type="Proteomes" id="UP000594014">
    <property type="component" value="Chromosome"/>
</dbReference>